<keyword evidence="3" id="KW-0813">Transport</keyword>
<proteinExistence type="inferred from homology"/>
<name>A0A150SEV6_SORCE</name>
<dbReference type="FunFam" id="1.20.1720.10:FF:000005">
    <property type="entry name" value="Bcr/CflA family efflux transporter"/>
    <property type="match status" value="1"/>
</dbReference>
<feature type="transmembrane region" description="Helical" evidence="8">
    <location>
        <begin position="106"/>
        <end position="127"/>
    </location>
</feature>
<keyword evidence="7 8" id="KW-0472">Membrane</keyword>
<sequence>MTPSPPVTRKSPGFLALILGALTALGPLSIDMYLPSLPTLQRDLGTTASAVQLTLAVYFAGLGLGQLAYGPLTDRFGRKRPLYVGLALYVLASIGCALAPSVQALIALRFLQAVGGAAGQVVTRAVVRDLYGGAAAARLLSLLMLVMGAAPILAPTLGGWLLLVAGWRVIFAVLATLGLGCLALMAAALPETAVERTKRLDVRVIGAHLRELARDHAFVAYTLTGAFGQAGMFAYISGSPFVLIELFHVSPQHYGWIFGANAFGLIASAQVNHRLLARRSPAWLLARATAATTAVGAVLLAVGISGWGGIAAVVGTLFAFVASIGFIGSNATALAMDGQGARAGLASAALGSIQFAIAAGASSLVGVLNDGSMRPMAAIMAACGAASWVAGAAARRLSPAPVSAGAPG</sequence>
<dbReference type="InterPro" id="IPR011701">
    <property type="entry name" value="MFS"/>
</dbReference>
<feature type="transmembrane region" description="Helical" evidence="8">
    <location>
        <begin position="284"/>
        <end position="304"/>
    </location>
</feature>
<organism evidence="10 11">
    <name type="scientific">Sorangium cellulosum</name>
    <name type="common">Polyangium cellulosum</name>
    <dbReference type="NCBI Taxonomy" id="56"/>
    <lineage>
        <taxon>Bacteria</taxon>
        <taxon>Pseudomonadati</taxon>
        <taxon>Myxococcota</taxon>
        <taxon>Polyangia</taxon>
        <taxon>Polyangiales</taxon>
        <taxon>Polyangiaceae</taxon>
        <taxon>Sorangium</taxon>
    </lineage>
</organism>
<dbReference type="NCBIfam" id="TIGR00710">
    <property type="entry name" value="efflux_Bcr_CflA"/>
    <property type="match status" value="1"/>
</dbReference>
<feature type="transmembrane region" description="Helical" evidence="8">
    <location>
        <begin position="139"/>
        <end position="163"/>
    </location>
</feature>
<feature type="domain" description="Major facilitator superfamily (MFS) profile" evidence="9">
    <location>
        <begin position="15"/>
        <end position="408"/>
    </location>
</feature>
<evidence type="ECO:0000256" key="1">
    <source>
        <dbReference type="ARBA" id="ARBA00004651"/>
    </source>
</evidence>
<keyword evidence="6 8" id="KW-1133">Transmembrane helix</keyword>
<dbReference type="GO" id="GO:0005886">
    <property type="term" value="C:plasma membrane"/>
    <property type="evidence" value="ECO:0007669"/>
    <property type="project" value="UniProtKB-SubCell"/>
</dbReference>
<protein>
    <submittedName>
        <fullName evidence="10">MFS transporter</fullName>
    </submittedName>
</protein>
<evidence type="ECO:0000313" key="11">
    <source>
        <dbReference type="Proteomes" id="UP000075635"/>
    </source>
</evidence>
<evidence type="ECO:0000259" key="9">
    <source>
        <dbReference type="PROSITE" id="PS50850"/>
    </source>
</evidence>
<gene>
    <name evidence="10" type="ORF">BE17_08740</name>
</gene>
<dbReference type="CDD" id="cd17320">
    <property type="entry name" value="MFS_MdfA_MDR_like"/>
    <property type="match status" value="1"/>
</dbReference>
<dbReference type="GO" id="GO:1990961">
    <property type="term" value="P:xenobiotic detoxification by transmembrane export across the plasma membrane"/>
    <property type="evidence" value="ECO:0007669"/>
    <property type="project" value="InterPro"/>
</dbReference>
<reference evidence="10 11" key="1">
    <citation type="submission" date="2014-02" db="EMBL/GenBank/DDBJ databases">
        <title>The small core and large imbalanced accessory genome model reveals a collaborative survival strategy of Sorangium cellulosum strains in nature.</title>
        <authorList>
            <person name="Han K."/>
            <person name="Peng R."/>
            <person name="Blom J."/>
            <person name="Li Y.-Z."/>
        </authorList>
    </citation>
    <scope>NUCLEOTIDE SEQUENCE [LARGE SCALE GENOMIC DNA]</scope>
    <source>
        <strain evidence="10 11">So0011-07</strain>
    </source>
</reference>
<dbReference type="Proteomes" id="UP000075635">
    <property type="component" value="Unassembled WGS sequence"/>
</dbReference>
<evidence type="ECO:0000256" key="2">
    <source>
        <dbReference type="ARBA" id="ARBA00006236"/>
    </source>
</evidence>
<feature type="transmembrane region" description="Helical" evidence="8">
    <location>
        <begin position="81"/>
        <end position="100"/>
    </location>
</feature>
<feature type="transmembrane region" description="Helical" evidence="8">
    <location>
        <begin position="169"/>
        <end position="189"/>
    </location>
</feature>
<feature type="transmembrane region" description="Helical" evidence="8">
    <location>
        <begin position="254"/>
        <end position="272"/>
    </location>
</feature>
<dbReference type="AlphaFoldDB" id="A0A150SEV6"/>
<comment type="subcellular location">
    <subcellularLocation>
        <location evidence="1">Cell membrane</location>
        <topology evidence="1">Multi-pass membrane protein</topology>
    </subcellularLocation>
</comment>
<evidence type="ECO:0000256" key="6">
    <source>
        <dbReference type="ARBA" id="ARBA00022989"/>
    </source>
</evidence>
<dbReference type="GO" id="GO:0042910">
    <property type="term" value="F:xenobiotic transmembrane transporter activity"/>
    <property type="evidence" value="ECO:0007669"/>
    <property type="project" value="InterPro"/>
</dbReference>
<dbReference type="Pfam" id="PF07690">
    <property type="entry name" value="MFS_1"/>
    <property type="match status" value="1"/>
</dbReference>
<evidence type="ECO:0000256" key="3">
    <source>
        <dbReference type="ARBA" id="ARBA00022448"/>
    </source>
</evidence>
<dbReference type="PANTHER" id="PTHR23502:SF132">
    <property type="entry name" value="POLYAMINE TRANSPORTER 2-RELATED"/>
    <property type="match status" value="1"/>
</dbReference>
<evidence type="ECO:0000256" key="7">
    <source>
        <dbReference type="ARBA" id="ARBA00023136"/>
    </source>
</evidence>
<feature type="transmembrane region" description="Helical" evidence="8">
    <location>
        <begin position="50"/>
        <end position="69"/>
    </location>
</feature>
<comment type="caution">
    <text evidence="10">The sequence shown here is derived from an EMBL/GenBank/DDBJ whole genome shotgun (WGS) entry which is preliminary data.</text>
</comment>
<keyword evidence="4" id="KW-1003">Cell membrane</keyword>
<dbReference type="InterPro" id="IPR036259">
    <property type="entry name" value="MFS_trans_sf"/>
</dbReference>
<feature type="transmembrane region" description="Helical" evidence="8">
    <location>
        <begin position="218"/>
        <end position="242"/>
    </location>
</feature>
<feature type="transmembrane region" description="Helical" evidence="8">
    <location>
        <begin position="310"/>
        <end position="331"/>
    </location>
</feature>
<evidence type="ECO:0000256" key="4">
    <source>
        <dbReference type="ARBA" id="ARBA00022475"/>
    </source>
</evidence>
<dbReference type="EMBL" id="JEMB01001071">
    <property type="protein sequence ID" value="KYF90911.1"/>
    <property type="molecule type" value="Genomic_DNA"/>
</dbReference>
<feature type="transmembrane region" description="Helical" evidence="8">
    <location>
        <begin position="343"/>
        <end position="364"/>
    </location>
</feature>
<feature type="transmembrane region" description="Helical" evidence="8">
    <location>
        <begin position="376"/>
        <end position="394"/>
    </location>
</feature>
<dbReference type="GO" id="GO:0015385">
    <property type="term" value="F:sodium:proton antiporter activity"/>
    <property type="evidence" value="ECO:0007669"/>
    <property type="project" value="TreeGrafter"/>
</dbReference>
<feature type="transmembrane region" description="Helical" evidence="8">
    <location>
        <begin position="12"/>
        <end position="30"/>
    </location>
</feature>
<dbReference type="InterPro" id="IPR020846">
    <property type="entry name" value="MFS_dom"/>
</dbReference>
<dbReference type="PANTHER" id="PTHR23502">
    <property type="entry name" value="MAJOR FACILITATOR SUPERFAMILY"/>
    <property type="match status" value="1"/>
</dbReference>
<evidence type="ECO:0000313" key="10">
    <source>
        <dbReference type="EMBL" id="KYF90911.1"/>
    </source>
</evidence>
<dbReference type="InterPro" id="IPR004812">
    <property type="entry name" value="Efflux_drug-R_Bcr/CmlA"/>
</dbReference>
<dbReference type="PROSITE" id="PS50850">
    <property type="entry name" value="MFS"/>
    <property type="match status" value="1"/>
</dbReference>
<keyword evidence="5 8" id="KW-0812">Transmembrane</keyword>
<dbReference type="Gene3D" id="1.20.1720.10">
    <property type="entry name" value="Multidrug resistance protein D"/>
    <property type="match status" value="1"/>
</dbReference>
<comment type="similarity">
    <text evidence="2">Belongs to the major facilitator superfamily. Bcr/CmlA family.</text>
</comment>
<dbReference type="SUPFAM" id="SSF103473">
    <property type="entry name" value="MFS general substrate transporter"/>
    <property type="match status" value="1"/>
</dbReference>
<accession>A0A150SEV6</accession>
<evidence type="ECO:0000256" key="5">
    <source>
        <dbReference type="ARBA" id="ARBA00022692"/>
    </source>
</evidence>
<evidence type="ECO:0000256" key="8">
    <source>
        <dbReference type="SAM" id="Phobius"/>
    </source>
</evidence>